<evidence type="ECO:0000256" key="6">
    <source>
        <dbReference type="ARBA" id="ARBA00022964"/>
    </source>
</evidence>
<feature type="compositionally biased region" description="Polar residues" evidence="9">
    <location>
        <begin position="115"/>
        <end position="127"/>
    </location>
</feature>
<dbReference type="Pfam" id="PF22669">
    <property type="entry name" value="Exo_endo_phos2"/>
    <property type="match status" value="1"/>
</dbReference>
<dbReference type="Gene3D" id="3.60.10.10">
    <property type="entry name" value="Endonuclease/exonuclease/phosphatase"/>
    <property type="match status" value="1"/>
</dbReference>
<dbReference type="PROSITE" id="PS51670">
    <property type="entry name" value="SHKT"/>
    <property type="match status" value="1"/>
</dbReference>
<evidence type="ECO:0000256" key="9">
    <source>
        <dbReference type="SAM" id="MobiDB-lite"/>
    </source>
</evidence>
<evidence type="ECO:0000256" key="5">
    <source>
        <dbReference type="ARBA" id="ARBA00022723"/>
    </source>
</evidence>
<keyword evidence="8" id="KW-0408">Iron</keyword>
<keyword evidence="6" id="KW-0223">Dioxygenase</keyword>
<dbReference type="Gene3D" id="2.130.10.10">
    <property type="entry name" value="YVTN repeat-like/Quinoprotein amine dehydrogenase"/>
    <property type="match status" value="1"/>
</dbReference>
<evidence type="ECO:0000256" key="3">
    <source>
        <dbReference type="ARBA" id="ARBA00010768"/>
    </source>
</evidence>
<dbReference type="Pfam" id="PF23754">
    <property type="entry name" value="Beta-prop_IP5PC_F"/>
    <property type="match status" value="1"/>
</dbReference>
<dbReference type="Proteomes" id="UP001497512">
    <property type="component" value="Chromosome 8"/>
</dbReference>
<feature type="domain" description="Fe2OG dioxygenase" evidence="10">
    <location>
        <begin position="1084"/>
        <end position="1216"/>
    </location>
</feature>
<dbReference type="PANTHER" id="PTHR11200">
    <property type="entry name" value="INOSITOL 5-PHOSPHATASE"/>
    <property type="match status" value="1"/>
</dbReference>
<feature type="region of interest" description="Disordered" evidence="9">
    <location>
        <begin position="1"/>
        <end position="44"/>
    </location>
</feature>
<dbReference type="SMART" id="SM00128">
    <property type="entry name" value="IPPc"/>
    <property type="match status" value="1"/>
</dbReference>
<evidence type="ECO:0000256" key="1">
    <source>
        <dbReference type="ARBA" id="ARBA00001961"/>
    </source>
</evidence>
<dbReference type="InterPro" id="IPR003582">
    <property type="entry name" value="ShKT_dom"/>
</dbReference>
<dbReference type="InterPro" id="IPR056454">
    <property type="entry name" value="Beta-prop_IP5PC_F"/>
</dbReference>
<dbReference type="SUPFAM" id="SSF56219">
    <property type="entry name" value="DNase I-like"/>
    <property type="match status" value="1"/>
</dbReference>
<dbReference type="InterPro" id="IPR005123">
    <property type="entry name" value="Oxoglu/Fe-dep_dioxygenase_dom"/>
</dbReference>
<keyword evidence="13" id="KW-1185">Reference proteome</keyword>
<evidence type="ECO:0000259" key="10">
    <source>
        <dbReference type="PROSITE" id="PS51471"/>
    </source>
</evidence>
<proteinExistence type="inferred from homology"/>
<dbReference type="InterPro" id="IPR036322">
    <property type="entry name" value="WD40_repeat_dom_sf"/>
</dbReference>
<dbReference type="InterPro" id="IPR046985">
    <property type="entry name" value="IP5"/>
</dbReference>
<accession>A0ABP0V2H1</accession>
<comment type="similarity">
    <text evidence="2">Belongs to the P4HA family.</text>
</comment>
<evidence type="ECO:0000256" key="7">
    <source>
        <dbReference type="ARBA" id="ARBA00023002"/>
    </source>
</evidence>
<feature type="region of interest" description="Disordered" evidence="9">
    <location>
        <begin position="56"/>
        <end position="129"/>
    </location>
</feature>
<dbReference type="InterPro" id="IPR015943">
    <property type="entry name" value="WD40/YVTN_repeat-like_dom_sf"/>
</dbReference>
<feature type="region of interest" description="Disordered" evidence="9">
    <location>
        <begin position="145"/>
        <end position="166"/>
    </location>
</feature>
<evidence type="ECO:0000313" key="13">
    <source>
        <dbReference type="Proteomes" id="UP001497512"/>
    </source>
</evidence>
<dbReference type="EMBL" id="OZ019900">
    <property type="protein sequence ID" value="CAK9233490.1"/>
    <property type="molecule type" value="Genomic_DNA"/>
</dbReference>
<comment type="cofactor">
    <cofactor evidence="1">
        <name>L-ascorbate</name>
        <dbReference type="ChEBI" id="CHEBI:38290"/>
    </cofactor>
</comment>
<dbReference type="SMART" id="SM00702">
    <property type="entry name" value="P4Hc"/>
    <property type="match status" value="1"/>
</dbReference>
<reference evidence="12" key="1">
    <citation type="submission" date="2024-02" db="EMBL/GenBank/DDBJ databases">
        <authorList>
            <consortium name="ELIXIR-Norway"/>
            <consortium name="Elixir Norway"/>
        </authorList>
    </citation>
    <scope>NUCLEOTIDE SEQUENCE</scope>
</reference>
<name>A0ABP0V2H1_9BRYO</name>
<feature type="region of interest" description="Disordered" evidence="9">
    <location>
        <begin position="965"/>
        <end position="992"/>
    </location>
</feature>
<feature type="compositionally biased region" description="Acidic residues" evidence="9">
    <location>
        <begin position="1"/>
        <end position="10"/>
    </location>
</feature>
<sequence>MKKKEEEEEEVVARVLSDHHHHHTPYTLVRETHPRTPPPTPEYFFVSSSAVQSLPQQSASFTSHQNSVVSSSSTSRQSRIDTDEHNPFQCTPGGMDLLTGSLDSVTFPPPPPWSEASSNPFRAASSSPRDDFLLRSSGYLEAGGLSGKSSALGRRSSNQVTGEPTMQMPDAPWIESTLPPTSCDFLASGGGKGSVYRAPSRGFLQAGHPVALELRPHPLKDIHQSTKTILCTETSLWAAFDFGLQVWDIESATGCFSEGVDNLVGDEDAAAYCVLSVHASPTICLALDIANEIVWSGHKDGKVRAWPAQVKRTRWDPTLPSLVWEGHRTPVTAIVVTSYGELWTGSESGSMKAWPCEVTSHGLRSSGAEGEYAVAAFMAKSSLTLRGPTTGMSPTLTEVRFLVAEHSNGRIWAGGIHHIALWDARTREIIKVFGASVFSEPNLSIQEFSPGHEVLTEERAMKKEKSLGRWLHRSRNAFMGAADAVRRATDRSVQVFEDARRLQALVASPDGTVWGGLGNGLLVQWDAGGNRVNELPTVPVAVKCLLVVGSRLWVGYTNGKIQVLQIGNRTLLGSWGAHHSPLVQMVRGKNYVFTLASNGGIRGWHIASLSPEFDTLLQMELSARAGSFTQQQHFRLFAGTWNVSQEKPSLQSLRMWLAEPSADASMVFVGIQEMEMGAGAIGIAAVKETVCEKGSANGQWWLDNIGAVIGEGKDFERLASRQLAGLLLGVWVRKKFRTHIGDVDAAAVACGFGRTLGNKGAVGLKMTVFRRTVCVVNSHFAAHQEKVASRNADFEYIYNQMSLGNKPGKVMGEAMMPDLSQADILIWFGDLNYRIDVSYDEAMDLIRQKRYDLLLLKDQLRNEMKSGRTFQGMREGFIKFAPTYKFDRGSQVYDTSEKRRVPAYCDRVIFRDSIDGNDAAAAAEPIKLSRPAKVTVAGYVCSGRTPAVAVNVDHDLPGWMGESYNPEAAVPEDLQQESSRTRSYTEEEDRQVTRGFDPTSVIQLSWKPRAFLAKRFLSDSECDHLIKLAKDKLEESMVADNESGKSVKSTVRTSSGMFLRKGQDAVVSAIEDRIAVWTLLPKENAEQIQVLRYKRDQKYEPHFDFFHDKNNQALGGHRMATVLMYLSDVIKGGETIFPSAAVAAAQDDMTGSGSASGADDSRSECGKRGLGVKPKKGDALLFFSLDPSATPDEASLHMACPVIEGEKWSAPVWIHVGAYDRKQQQQQQIKIGNSLSCENENPLCDRWAASGECKNNPAYMVGTSELPGACRKACKLC</sequence>
<organism evidence="12 13">
    <name type="scientific">Sphagnum troendelagicum</name>
    <dbReference type="NCBI Taxonomy" id="128251"/>
    <lineage>
        <taxon>Eukaryota</taxon>
        <taxon>Viridiplantae</taxon>
        <taxon>Streptophyta</taxon>
        <taxon>Embryophyta</taxon>
        <taxon>Bryophyta</taxon>
        <taxon>Sphagnophytina</taxon>
        <taxon>Sphagnopsida</taxon>
        <taxon>Sphagnales</taxon>
        <taxon>Sphagnaceae</taxon>
        <taxon>Sphagnum</taxon>
    </lineage>
</organism>
<feature type="domain" description="ShKT" evidence="11">
    <location>
        <begin position="1237"/>
        <end position="1277"/>
    </location>
</feature>
<feature type="region of interest" description="Disordered" evidence="9">
    <location>
        <begin position="1148"/>
        <end position="1171"/>
    </location>
</feature>
<keyword evidence="7" id="KW-0560">Oxidoreductase</keyword>
<dbReference type="PROSITE" id="PS51471">
    <property type="entry name" value="FE2OG_OXY"/>
    <property type="match status" value="1"/>
</dbReference>
<dbReference type="SMART" id="SM00320">
    <property type="entry name" value="WD40"/>
    <property type="match status" value="3"/>
</dbReference>
<dbReference type="EC" id="1.14.11.2" evidence="4"/>
<dbReference type="PANTHER" id="PTHR11200:SF300">
    <property type="entry name" value="TYPE II INOSITOL 1,4,5-TRISPHOSPHATE 5-PHOSPHATASE"/>
    <property type="match status" value="1"/>
</dbReference>
<dbReference type="InterPro" id="IPR036691">
    <property type="entry name" value="Endo/exonu/phosph_ase_sf"/>
</dbReference>
<dbReference type="Pfam" id="PF13640">
    <property type="entry name" value="2OG-FeII_Oxy_3"/>
    <property type="match status" value="1"/>
</dbReference>
<evidence type="ECO:0000259" key="11">
    <source>
        <dbReference type="PROSITE" id="PS51670"/>
    </source>
</evidence>
<evidence type="ECO:0000256" key="2">
    <source>
        <dbReference type="ARBA" id="ARBA00006511"/>
    </source>
</evidence>
<comment type="similarity">
    <text evidence="3">Belongs to the inositol polyphosphate 5-phosphatase family.</text>
</comment>
<evidence type="ECO:0000256" key="8">
    <source>
        <dbReference type="ARBA" id="ARBA00023004"/>
    </source>
</evidence>
<dbReference type="InterPro" id="IPR044862">
    <property type="entry name" value="Pro_4_hyd_alph_FE2OG_OXY"/>
</dbReference>
<feature type="compositionally biased region" description="Low complexity" evidence="9">
    <location>
        <begin position="147"/>
        <end position="157"/>
    </location>
</feature>
<feature type="compositionally biased region" description="Low complexity" evidence="9">
    <location>
        <begin position="60"/>
        <end position="77"/>
    </location>
</feature>
<dbReference type="SUPFAM" id="SSF50978">
    <property type="entry name" value="WD40 repeat-like"/>
    <property type="match status" value="1"/>
</dbReference>
<dbReference type="InterPro" id="IPR001680">
    <property type="entry name" value="WD40_rpt"/>
</dbReference>
<dbReference type="InterPro" id="IPR000300">
    <property type="entry name" value="IPPc"/>
</dbReference>
<evidence type="ECO:0000313" key="12">
    <source>
        <dbReference type="EMBL" id="CAK9233490.1"/>
    </source>
</evidence>
<evidence type="ECO:0000256" key="4">
    <source>
        <dbReference type="ARBA" id="ARBA00012269"/>
    </source>
</evidence>
<dbReference type="InterPro" id="IPR006620">
    <property type="entry name" value="Pro_4_hyd_alph"/>
</dbReference>
<keyword evidence="5" id="KW-0479">Metal-binding</keyword>
<gene>
    <name evidence="12" type="ORF">CSSPTR1EN2_LOCUS21512</name>
</gene>
<protein>
    <recommendedName>
        <fullName evidence="4">procollagen-proline 4-dioxygenase</fullName>
        <ecNumber evidence="4">1.14.11.2</ecNumber>
    </recommendedName>
</protein>
<dbReference type="Gene3D" id="2.60.120.620">
    <property type="entry name" value="q2cbj1_9rhob like domain"/>
    <property type="match status" value="1"/>
</dbReference>